<evidence type="ECO:0000256" key="1">
    <source>
        <dbReference type="ARBA" id="ARBA00004196"/>
    </source>
</evidence>
<organism evidence="5 6">
    <name type="scientific">Meripilus lineatus</name>
    <dbReference type="NCBI Taxonomy" id="2056292"/>
    <lineage>
        <taxon>Eukaryota</taxon>
        <taxon>Fungi</taxon>
        <taxon>Dikarya</taxon>
        <taxon>Basidiomycota</taxon>
        <taxon>Agaricomycotina</taxon>
        <taxon>Agaricomycetes</taxon>
        <taxon>Polyporales</taxon>
        <taxon>Meripilaceae</taxon>
        <taxon>Meripilus</taxon>
    </lineage>
</organism>
<feature type="transmembrane region" description="Helical" evidence="3">
    <location>
        <begin position="12"/>
        <end position="33"/>
    </location>
</feature>
<dbReference type="InterPro" id="IPR008929">
    <property type="entry name" value="Chondroitin_lyas"/>
</dbReference>
<feature type="region of interest" description="Disordered" evidence="2">
    <location>
        <begin position="35"/>
        <end position="60"/>
    </location>
</feature>
<comment type="subcellular location">
    <subcellularLocation>
        <location evidence="1">Cell envelope</location>
    </subcellularLocation>
</comment>
<feature type="domain" description="Heparinase II/III-like C-terminal" evidence="4">
    <location>
        <begin position="483"/>
        <end position="666"/>
    </location>
</feature>
<dbReference type="SUPFAM" id="SSF48230">
    <property type="entry name" value="Chondroitin AC/alginate lyase"/>
    <property type="match status" value="1"/>
</dbReference>
<name>A0AAD5V7J4_9APHY</name>
<proteinExistence type="predicted"/>
<dbReference type="PANTHER" id="PTHR38045">
    <property type="entry name" value="CHROMOSOME 1, WHOLE GENOME SHOTGUN SEQUENCE"/>
    <property type="match status" value="1"/>
</dbReference>
<evidence type="ECO:0000313" key="5">
    <source>
        <dbReference type="EMBL" id="KAJ3486972.1"/>
    </source>
</evidence>
<accession>A0AAD5V7J4</accession>
<dbReference type="Proteomes" id="UP001212997">
    <property type="component" value="Unassembled WGS sequence"/>
</dbReference>
<evidence type="ECO:0000256" key="3">
    <source>
        <dbReference type="SAM" id="Phobius"/>
    </source>
</evidence>
<evidence type="ECO:0000313" key="6">
    <source>
        <dbReference type="Proteomes" id="UP001212997"/>
    </source>
</evidence>
<dbReference type="AlphaFoldDB" id="A0AAD5V7J4"/>
<protein>
    <recommendedName>
        <fullName evidence="4">Heparinase II/III-like C-terminal domain-containing protein</fullName>
    </recommendedName>
</protein>
<dbReference type="PANTHER" id="PTHR38045:SF1">
    <property type="entry name" value="HEPARINASE II_III-LIKE PROTEIN"/>
    <property type="match status" value="1"/>
</dbReference>
<keyword evidence="3" id="KW-0472">Membrane</keyword>
<evidence type="ECO:0000256" key="2">
    <source>
        <dbReference type="SAM" id="MobiDB-lite"/>
    </source>
</evidence>
<dbReference type="Pfam" id="PF07940">
    <property type="entry name" value="Hepar_II_III_C"/>
    <property type="match status" value="1"/>
</dbReference>
<dbReference type="InterPro" id="IPR012480">
    <property type="entry name" value="Hepar_II_III_C"/>
</dbReference>
<evidence type="ECO:0000259" key="4">
    <source>
        <dbReference type="Pfam" id="PF07940"/>
    </source>
</evidence>
<keyword evidence="3" id="KW-0812">Transmembrane</keyword>
<keyword evidence="6" id="KW-1185">Reference proteome</keyword>
<feature type="region of interest" description="Disordered" evidence="2">
    <location>
        <begin position="675"/>
        <end position="701"/>
    </location>
</feature>
<keyword evidence="3" id="KW-1133">Transmembrane helix</keyword>
<dbReference type="Gene3D" id="2.70.98.70">
    <property type="match status" value="1"/>
</dbReference>
<reference evidence="5" key="1">
    <citation type="submission" date="2022-07" db="EMBL/GenBank/DDBJ databases">
        <title>Genome Sequence of Physisporinus lineatus.</title>
        <authorList>
            <person name="Buettner E."/>
        </authorList>
    </citation>
    <scope>NUCLEOTIDE SEQUENCE</scope>
    <source>
        <strain evidence="5">VT162</strain>
    </source>
</reference>
<sequence length="750" mass="81507">MTAPKKGISNWIKFGVPVAVVVIVGAVLGGVLGSRAANNNKNSSSSSSSNSNSSPSGEAAASSAASVKNAVGVYPTGTDSQYLLPLYPSTTNAAAFTSPTFHPSANAALAWPQDTFQPSNPNTTAVRPDRPRLIAPAYKWQALPELIANDPYLKEWNNTIFGNATAYYSLPPVAYYLDGASGILDNAREIKQRIKAFSYVYRLTKDKKWIDRTWSELQNAVSDNFGPNNDTKWNPGHFLDTAEFTAAFAIAYDWMNDAWTDDQKGQIRANMITYGLNQGLNQYNSGSGWWTKDVQGNWNCVCNGGLTLGALAILGDDNSGIAPQILGLTVPNAVQNCAAAATSDGTWTETPNYWYFGTTGHAEMASALMTATGSDYGLLKGKNFDKTGLYHMYVTGFGSLFAYGDHGPNKFSTTANAMFLYGDYYNHPEYVLFQRDQHDAQEPWSMFWYNPTVAGAFWDNMPLDHYFDDPTDQWAAMRSSWTDADAAYIGIKAGKLTGHQTHNDLDCGDFVIDALGTRWAGELGSGDYLSTGYFSSDAQDSVRWLYYRKRTEGQNTLLVNKANQLVTAAPSVKHDTSGTAQGSSTVLDVPGDSTAFWTTDMTSAYGDATSVKRGIRFINGRKQILLQDDITASQPIMWRMHTNATVAVDQSGTSATLKIGDQTLTMQILNPTSDMQISTGPAQRFADDPALPTGQSDQPNPGVTVVMINMQAGTKSLQVLFNPQWSGMSSSDYKTPAAVAIDSWSLQSHN</sequence>
<dbReference type="Gene3D" id="1.50.10.100">
    <property type="entry name" value="Chondroitin AC/alginate lyase"/>
    <property type="match status" value="1"/>
</dbReference>
<comment type="caution">
    <text evidence="5">The sequence shown here is derived from an EMBL/GenBank/DDBJ whole genome shotgun (WGS) entry which is preliminary data.</text>
</comment>
<gene>
    <name evidence="5" type="ORF">NLI96_g3869</name>
</gene>
<dbReference type="EMBL" id="JANAWD010000105">
    <property type="protein sequence ID" value="KAJ3486972.1"/>
    <property type="molecule type" value="Genomic_DNA"/>
</dbReference>